<dbReference type="Proteomes" id="UP001164250">
    <property type="component" value="Chromosome 7"/>
</dbReference>
<name>A0ACC1B2V9_9ROSI</name>
<keyword evidence="2" id="KW-1185">Reference proteome</keyword>
<protein>
    <submittedName>
        <fullName evidence="1">Uncharacterized protein</fullName>
    </submittedName>
</protein>
<sequence>MIRSQQWLTLISADESSRKLNVSLVNQATPKLSEDKVKQCVDVRLNGDYPPKGVVEVLKMVTLAENNTSNSRFLGGRAKELGCDDLAGVVFFWPFNAAAVSSPGAKLLLARECSSLLAFCA</sequence>
<accession>A0ACC1B2V9</accession>
<proteinExistence type="predicted"/>
<reference evidence="2" key="1">
    <citation type="journal article" date="2023" name="G3 (Bethesda)">
        <title>Genome assembly and association tests identify interacting loci associated with vigor, precocity, and sex in interspecific pistachio rootstocks.</title>
        <authorList>
            <person name="Palmer W."/>
            <person name="Jacygrad E."/>
            <person name="Sagayaradj S."/>
            <person name="Cavanaugh K."/>
            <person name="Han R."/>
            <person name="Bertier L."/>
            <person name="Beede B."/>
            <person name="Kafkas S."/>
            <person name="Golino D."/>
            <person name="Preece J."/>
            <person name="Michelmore R."/>
        </authorList>
    </citation>
    <scope>NUCLEOTIDE SEQUENCE [LARGE SCALE GENOMIC DNA]</scope>
</reference>
<evidence type="ECO:0000313" key="2">
    <source>
        <dbReference type="Proteomes" id="UP001164250"/>
    </source>
</evidence>
<dbReference type="EMBL" id="CM047903">
    <property type="protein sequence ID" value="KAJ0093279.1"/>
    <property type="molecule type" value="Genomic_DNA"/>
</dbReference>
<evidence type="ECO:0000313" key="1">
    <source>
        <dbReference type="EMBL" id="KAJ0093279.1"/>
    </source>
</evidence>
<organism evidence="1 2">
    <name type="scientific">Pistacia atlantica</name>
    <dbReference type="NCBI Taxonomy" id="434234"/>
    <lineage>
        <taxon>Eukaryota</taxon>
        <taxon>Viridiplantae</taxon>
        <taxon>Streptophyta</taxon>
        <taxon>Embryophyta</taxon>
        <taxon>Tracheophyta</taxon>
        <taxon>Spermatophyta</taxon>
        <taxon>Magnoliopsida</taxon>
        <taxon>eudicotyledons</taxon>
        <taxon>Gunneridae</taxon>
        <taxon>Pentapetalae</taxon>
        <taxon>rosids</taxon>
        <taxon>malvids</taxon>
        <taxon>Sapindales</taxon>
        <taxon>Anacardiaceae</taxon>
        <taxon>Pistacia</taxon>
    </lineage>
</organism>
<comment type="caution">
    <text evidence="1">The sequence shown here is derived from an EMBL/GenBank/DDBJ whole genome shotgun (WGS) entry which is preliminary data.</text>
</comment>
<gene>
    <name evidence="1" type="ORF">Patl1_27135</name>
</gene>